<reference evidence="1" key="2">
    <citation type="journal article" date="2020" name="Nat. Commun.">
        <title>Large-scale genome sequencing of mycorrhizal fungi provides insights into the early evolution of symbiotic traits.</title>
        <authorList>
            <person name="Miyauchi S."/>
            <person name="Kiss E."/>
            <person name="Kuo A."/>
            <person name="Drula E."/>
            <person name="Kohler A."/>
            <person name="Sanchez-Garcia M."/>
            <person name="Morin E."/>
            <person name="Andreopoulos B."/>
            <person name="Barry K.W."/>
            <person name="Bonito G."/>
            <person name="Buee M."/>
            <person name="Carver A."/>
            <person name="Chen C."/>
            <person name="Cichocki N."/>
            <person name="Clum A."/>
            <person name="Culley D."/>
            <person name="Crous P.W."/>
            <person name="Fauchery L."/>
            <person name="Girlanda M."/>
            <person name="Hayes R.D."/>
            <person name="Keri Z."/>
            <person name="LaButti K."/>
            <person name="Lipzen A."/>
            <person name="Lombard V."/>
            <person name="Magnuson J."/>
            <person name="Maillard F."/>
            <person name="Murat C."/>
            <person name="Nolan M."/>
            <person name="Ohm R.A."/>
            <person name="Pangilinan J."/>
            <person name="Pereira M.F."/>
            <person name="Perotto S."/>
            <person name="Peter M."/>
            <person name="Pfister S."/>
            <person name="Riley R."/>
            <person name="Sitrit Y."/>
            <person name="Stielow J.B."/>
            <person name="Szollosi G."/>
            <person name="Zifcakova L."/>
            <person name="Stursova M."/>
            <person name="Spatafora J.W."/>
            <person name="Tedersoo L."/>
            <person name="Vaario L.M."/>
            <person name="Yamada A."/>
            <person name="Yan M."/>
            <person name="Wang P."/>
            <person name="Xu J."/>
            <person name="Bruns T."/>
            <person name="Baldrian P."/>
            <person name="Vilgalys R."/>
            <person name="Dunand C."/>
            <person name="Henrissat B."/>
            <person name="Grigoriev I.V."/>
            <person name="Hibbett D."/>
            <person name="Nagy L.G."/>
            <person name="Martin F.M."/>
        </authorList>
    </citation>
    <scope>NUCLEOTIDE SEQUENCE</scope>
    <source>
        <strain evidence="1">P2</strain>
    </source>
</reference>
<proteinExistence type="predicted"/>
<accession>A0ACB6ZUT1</accession>
<sequence length="492" mass="52465">MKSILAYATKDPLVNFVLASASVIDPTGNKTNALQIIQQSAEAGFIPQDLAKTFSPVVLQLSQSETLFGSKDTTVASTPVPETGKRKRDDIGAQPPTTGWSDGPRTAGVQDILAYITPAVQAISNTLSGSELPSQNESTPTPLNSALISSIQAPLHQVFLFAVTTAPSVVQPQGGALQEIGGLIQMLGVLSGINIGPGLQQPQSPEAIPHDLSTAVYPCLMPACHKTFSRLYSLRSHQRNHSAHPTARPYQCPRCPASFARNHDLKRHAKLHGSKAYKCSGCDKIFSRRDAIKRHMNSSRREEAERCRDAEVIEVEVAREGGSEGLKEEKRAKSWGDKLASAAQDGQTGSSSGDSSFEEGEIPSHSAAGAQRLVLGLFPLLSRYVANYAPRSSEPMPGADPARTVASLMAGQSWNQGPSTMGMTNIRNEPTADPGLSSLSLSWLSPEQTKQLEDVIAAAAKSAQEQAEAEAALEEEEEEEGEDDGMEAESTA</sequence>
<evidence type="ECO:0000313" key="1">
    <source>
        <dbReference type="EMBL" id="KAF9653560.1"/>
    </source>
</evidence>
<comment type="caution">
    <text evidence="1">The sequence shown here is derived from an EMBL/GenBank/DDBJ whole genome shotgun (WGS) entry which is preliminary data.</text>
</comment>
<dbReference type="EMBL" id="MU117963">
    <property type="protein sequence ID" value="KAF9653560.1"/>
    <property type="molecule type" value="Genomic_DNA"/>
</dbReference>
<gene>
    <name evidence="1" type="ORF">BDM02DRAFT_3086954</name>
</gene>
<dbReference type="Proteomes" id="UP000886501">
    <property type="component" value="Unassembled WGS sequence"/>
</dbReference>
<organism evidence="1 2">
    <name type="scientific">Thelephora ganbajun</name>
    <name type="common">Ganba fungus</name>
    <dbReference type="NCBI Taxonomy" id="370292"/>
    <lineage>
        <taxon>Eukaryota</taxon>
        <taxon>Fungi</taxon>
        <taxon>Dikarya</taxon>
        <taxon>Basidiomycota</taxon>
        <taxon>Agaricomycotina</taxon>
        <taxon>Agaricomycetes</taxon>
        <taxon>Thelephorales</taxon>
        <taxon>Thelephoraceae</taxon>
        <taxon>Thelephora</taxon>
    </lineage>
</organism>
<reference evidence="1" key="1">
    <citation type="submission" date="2019-10" db="EMBL/GenBank/DDBJ databases">
        <authorList>
            <consortium name="DOE Joint Genome Institute"/>
            <person name="Kuo A."/>
            <person name="Miyauchi S."/>
            <person name="Kiss E."/>
            <person name="Drula E."/>
            <person name="Kohler A."/>
            <person name="Sanchez-Garcia M."/>
            <person name="Andreopoulos B."/>
            <person name="Barry K.W."/>
            <person name="Bonito G."/>
            <person name="Buee M."/>
            <person name="Carver A."/>
            <person name="Chen C."/>
            <person name="Cichocki N."/>
            <person name="Clum A."/>
            <person name="Culley D."/>
            <person name="Crous P.W."/>
            <person name="Fauchery L."/>
            <person name="Girlanda M."/>
            <person name="Hayes R."/>
            <person name="Keri Z."/>
            <person name="Labutti K."/>
            <person name="Lipzen A."/>
            <person name="Lombard V."/>
            <person name="Magnuson J."/>
            <person name="Maillard F."/>
            <person name="Morin E."/>
            <person name="Murat C."/>
            <person name="Nolan M."/>
            <person name="Ohm R."/>
            <person name="Pangilinan J."/>
            <person name="Pereira M."/>
            <person name="Perotto S."/>
            <person name="Peter M."/>
            <person name="Riley R."/>
            <person name="Sitrit Y."/>
            <person name="Stielow B."/>
            <person name="Szollosi G."/>
            <person name="Zifcakova L."/>
            <person name="Stursova M."/>
            <person name="Spatafora J.W."/>
            <person name="Tedersoo L."/>
            <person name="Vaario L.-M."/>
            <person name="Yamada A."/>
            <person name="Yan M."/>
            <person name="Wang P."/>
            <person name="Xu J."/>
            <person name="Bruns T."/>
            <person name="Baldrian P."/>
            <person name="Vilgalys R."/>
            <person name="Henrissat B."/>
            <person name="Grigoriev I.V."/>
            <person name="Hibbett D."/>
            <person name="Nagy L.G."/>
            <person name="Martin F.M."/>
        </authorList>
    </citation>
    <scope>NUCLEOTIDE SEQUENCE</scope>
    <source>
        <strain evidence="1">P2</strain>
    </source>
</reference>
<evidence type="ECO:0000313" key="2">
    <source>
        <dbReference type="Proteomes" id="UP000886501"/>
    </source>
</evidence>
<keyword evidence="2" id="KW-1185">Reference proteome</keyword>
<name>A0ACB6ZUT1_THEGA</name>
<protein>
    <submittedName>
        <fullName evidence="1">Uncharacterized protein</fullName>
    </submittedName>
</protein>